<feature type="binding site" evidence="12">
    <location>
        <begin position="222"/>
        <end position="227"/>
    </location>
    <ligand>
        <name>ATP</name>
        <dbReference type="ChEBI" id="CHEBI:30616"/>
    </ligand>
</feature>
<evidence type="ECO:0000256" key="5">
    <source>
        <dbReference type="ARBA" id="ARBA00022723"/>
    </source>
</evidence>
<keyword evidence="6 12" id="KW-0547">Nucleotide-binding</keyword>
<keyword evidence="12" id="KW-0963">Cytoplasm</keyword>
<dbReference type="InterPro" id="IPR017583">
    <property type="entry name" value="Tagatose/fructose_Pkinase"/>
</dbReference>
<accession>A0A1U7HWR6</accession>
<comment type="caution">
    <text evidence="14">The sequence shown here is derived from an EMBL/GenBank/DDBJ whole genome shotgun (WGS) entry which is preliminary data.</text>
</comment>
<comment type="caution">
    <text evidence="12">Lacks conserved residue(s) required for the propagation of feature annotation.</text>
</comment>
<feature type="binding site" evidence="12">
    <location>
        <position position="287"/>
    </location>
    <ligand>
        <name>K(+)</name>
        <dbReference type="ChEBI" id="CHEBI:29103"/>
    </ligand>
</feature>
<evidence type="ECO:0000256" key="8">
    <source>
        <dbReference type="ARBA" id="ARBA00022840"/>
    </source>
</evidence>
<dbReference type="AlphaFoldDB" id="A0A1U7HWR6"/>
<organism evidence="14 15">
    <name type="scientific">Chroogloeocystis siderophila 5.2 s.c.1</name>
    <dbReference type="NCBI Taxonomy" id="247279"/>
    <lineage>
        <taxon>Bacteria</taxon>
        <taxon>Bacillati</taxon>
        <taxon>Cyanobacteriota</taxon>
        <taxon>Cyanophyceae</taxon>
        <taxon>Oscillatoriophycideae</taxon>
        <taxon>Chroococcales</taxon>
        <taxon>Chroococcaceae</taxon>
        <taxon>Chroogloeocystis</taxon>
    </lineage>
</organism>
<dbReference type="SUPFAM" id="SSF53613">
    <property type="entry name" value="Ribokinase-like"/>
    <property type="match status" value="1"/>
</dbReference>
<feature type="binding site" evidence="12">
    <location>
        <position position="250"/>
    </location>
    <ligand>
        <name>K(+)</name>
        <dbReference type="ChEBI" id="CHEBI:29103"/>
    </ligand>
</feature>
<dbReference type="GO" id="GO:0004747">
    <property type="term" value="F:ribokinase activity"/>
    <property type="evidence" value="ECO:0007669"/>
    <property type="project" value="UniProtKB-UniRule"/>
</dbReference>
<dbReference type="GO" id="GO:0019303">
    <property type="term" value="P:D-ribose catabolic process"/>
    <property type="evidence" value="ECO:0007669"/>
    <property type="project" value="UniProtKB-UniRule"/>
</dbReference>
<feature type="binding site" evidence="12">
    <location>
        <begin position="40"/>
        <end position="44"/>
    </location>
    <ligand>
        <name>substrate</name>
    </ligand>
</feature>
<evidence type="ECO:0000256" key="2">
    <source>
        <dbReference type="ARBA" id="ARBA00012035"/>
    </source>
</evidence>
<keyword evidence="5 12" id="KW-0479">Metal-binding</keyword>
<comment type="subcellular location">
    <subcellularLocation>
        <location evidence="12">Cytoplasm</location>
    </subcellularLocation>
</comment>
<protein>
    <recommendedName>
        <fullName evidence="3 12">Ribokinase</fullName>
        <shortName evidence="12">RK</shortName>
        <ecNumber evidence="2 12">2.7.1.15</ecNumber>
    </recommendedName>
</protein>
<feature type="binding site" evidence="12">
    <location>
        <position position="293"/>
    </location>
    <ligand>
        <name>K(+)</name>
        <dbReference type="ChEBI" id="CHEBI:29103"/>
    </ligand>
</feature>
<reference evidence="14 15" key="1">
    <citation type="submission" date="2016-11" db="EMBL/GenBank/DDBJ databases">
        <title>Draft Genome Sequences of Nine Cyanobacterial Strains from Diverse Habitats.</title>
        <authorList>
            <person name="Zhu T."/>
            <person name="Hou S."/>
            <person name="Lu X."/>
            <person name="Hess W.R."/>
        </authorList>
    </citation>
    <scope>NUCLEOTIDE SEQUENCE [LARGE SCALE GENOMIC DNA]</scope>
    <source>
        <strain evidence="14 15">5.2 s.c.1</strain>
    </source>
</reference>
<dbReference type="EMBL" id="MRCC01000004">
    <property type="protein sequence ID" value="OKH28002.1"/>
    <property type="molecule type" value="Genomic_DNA"/>
</dbReference>
<keyword evidence="4 12" id="KW-0808">Transferase</keyword>
<proteinExistence type="inferred from homology"/>
<dbReference type="UniPathway" id="UPA00916">
    <property type="reaction ID" value="UER00889"/>
</dbReference>
<dbReference type="PRINTS" id="PR00990">
    <property type="entry name" value="RIBOKINASE"/>
</dbReference>
<keyword evidence="11 12" id="KW-0119">Carbohydrate metabolism</keyword>
<sequence length="311" mass="32488">MNPRVLVFGSINMDLVAKVSRLPVPGETLLGHNFTTVPGGKGANQAVAVARLGIPTAMVGRVGKDQFGQELLQNLQSDHVQTDAVYIDASNTSGVAIIAVDDNAENHIIVIPGANGNVGEEDIERLIQQLPKASVLLLQLEIPLSAVQQAAQAAQQAGVQVILDPAPAPTELPRELYPVVDIITPNAVEAGQLVNFTVDRPESAAKAATILQQRGVKTAIIKLGATGVFCATADESFFIPAFSVKAIDTVAAGDAFNGGLAAALFQGYSLREAVIWGAATGALSATKAGAQSSLPTRETFEAFLQEYQTLK</sequence>
<keyword evidence="9 12" id="KW-0460">Magnesium</keyword>
<evidence type="ECO:0000313" key="14">
    <source>
        <dbReference type="EMBL" id="OKH28002.1"/>
    </source>
</evidence>
<comment type="activity regulation">
    <text evidence="12">Activated by a monovalent cation that binds near, but not in, the active site. The most likely occupant of the site in vivo is potassium. Ion binding induces a conformational change that may alter substrate affinity.</text>
</comment>
<dbReference type="Proteomes" id="UP000185984">
    <property type="component" value="Unassembled WGS sequence"/>
</dbReference>
<dbReference type="GO" id="GO:0046872">
    <property type="term" value="F:metal ion binding"/>
    <property type="evidence" value="ECO:0007669"/>
    <property type="project" value="UniProtKB-KW"/>
</dbReference>
<dbReference type="PIRSF" id="PIRSF000535">
    <property type="entry name" value="1PFK/6PFK/LacC"/>
    <property type="match status" value="1"/>
</dbReference>
<evidence type="ECO:0000256" key="9">
    <source>
        <dbReference type="ARBA" id="ARBA00022842"/>
    </source>
</evidence>
<dbReference type="GO" id="GO:0005829">
    <property type="term" value="C:cytosol"/>
    <property type="evidence" value="ECO:0007669"/>
    <property type="project" value="TreeGrafter"/>
</dbReference>
<evidence type="ECO:0000259" key="13">
    <source>
        <dbReference type="Pfam" id="PF00294"/>
    </source>
</evidence>
<dbReference type="PROSITE" id="PS00584">
    <property type="entry name" value="PFKB_KINASES_2"/>
    <property type="match status" value="1"/>
</dbReference>
<name>A0A1U7HWR6_9CHRO</name>
<feature type="binding site" evidence="12">
    <location>
        <position position="284"/>
    </location>
    <ligand>
        <name>K(+)</name>
        <dbReference type="ChEBI" id="CHEBI:29103"/>
    </ligand>
</feature>
<keyword evidence="7 12" id="KW-0418">Kinase</keyword>
<comment type="subunit">
    <text evidence="12">Homodimer.</text>
</comment>
<dbReference type="PANTHER" id="PTHR10584">
    <property type="entry name" value="SUGAR KINASE"/>
    <property type="match status" value="1"/>
</dbReference>
<comment type="pathway">
    <text evidence="12">Carbohydrate metabolism; D-ribose degradation; D-ribose 5-phosphate from beta-D-ribopyranose: step 2/2.</text>
</comment>
<evidence type="ECO:0000256" key="7">
    <source>
        <dbReference type="ARBA" id="ARBA00022777"/>
    </source>
</evidence>
<feature type="binding site" evidence="12">
    <location>
        <position position="248"/>
    </location>
    <ligand>
        <name>K(+)</name>
        <dbReference type="ChEBI" id="CHEBI:29103"/>
    </ligand>
</feature>
<evidence type="ECO:0000256" key="11">
    <source>
        <dbReference type="ARBA" id="ARBA00023277"/>
    </source>
</evidence>
<comment type="function">
    <text evidence="12">Catalyzes the phosphorylation of ribose at O-5 in a reaction requiring ATP and magnesium. The resulting D-ribose-5-phosphate can then be used either for sythesis of nucleotides, histidine, and tryptophan, or as a component of the pentose phosphate pathway.</text>
</comment>
<evidence type="ECO:0000256" key="6">
    <source>
        <dbReference type="ARBA" id="ARBA00022741"/>
    </source>
</evidence>
<evidence type="ECO:0000313" key="15">
    <source>
        <dbReference type="Proteomes" id="UP000185984"/>
    </source>
</evidence>
<keyword evidence="15" id="KW-1185">Reference proteome</keyword>
<feature type="binding site" evidence="12">
    <location>
        <position position="186"/>
    </location>
    <ligand>
        <name>ATP</name>
        <dbReference type="ChEBI" id="CHEBI:30616"/>
    </ligand>
</feature>
<feature type="domain" description="Carbohydrate kinase PfkB" evidence="13">
    <location>
        <begin position="4"/>
        <end position="297"/>
    </location>
</feature>
<dbReference type="NCBIfam" id="TIGR02152">
    <property type="entry name" value="D_ribokin_bact"/>
    <property type="match status" value="1"/>
</dbReference>
<dbReference type="PROSITE" id="PS00583">
    <property type="entry name" value="PFKB_KINASES_1"/>
    <property type="match status" value="1"/>
</dbReference>
<dbReference type="CDD" id="cd01174">
    <property type="entry name" value="ribokinase"/>
    <property type="match status" value="1"/>
</dbReference>
<dbReference type="Pfam" id="PF00294">
    <property type="entry name" value="PfkB"/>
    <property type="match status" value="1"/>
</dbReference>
<keyword evidence="10 12" id="KW-0630">Potassium</keyword>
<feature type="binding site" evidence="12">
    <location>
        <begin position="253"/>
        <end position="254"/>
    </location>
    <ligand>
        <name>ATP</name>
        <dbReference type="ChEBI" id="CHEBI:30616"/>
    </ligand>
</feature>
<comment type="cofactor">
    <cofactor evidence="12">
        <name>Mg(2+)</name>
        <dbReference type="ChEBI" id="CHEBI:18420"/>
    </cofactor>
    <text evidence="12">Requires a divalent cation, most likely magnesium in vivo, as an electrophilic catalyst to aid phosphoryl group transfer. It is the chelate of the metal and the nucleotide that is the actual substrate.</text>
</comment>
<dbReference type="Gene3D" id="3.40.1190.20">
    <property type="match status" value="1"/>
</dbReference>
<keyword evidence="8 12" id="KW-0067">ATP-binding</keyword>
<comment type="similarity">
    <text evidence="1">Belongs to the carbohydrate kinase pfkB family.</text>
</comment>
<dbReference type="InterPro" id="IPR002139">
    <property type="entry name" value="Ribo/fructo_kinase"/>
</dbReference>
<dbReference type="EC" id="2.7.1.15" evidence="2 12"/>
<dbReference type="InterPro" id="IPR002173">
    <property type="entry name" value="Carboh/pur_kinase_PfkB_CS"/>
</dbReference>
<feature type="active site" description="Proton acceptor" evidence="12">
    <location>
        <position position="254"/>
    </location>
</feature>
<dbReference type="STRING" id="247279.NIES1031_05325"/>
<gene>
    <name evidence="12" type="primary">rbsK</name>
    <name evidence="14" type="ORF">NIES1031_05325</name>
</gene>
<dbReference type="InterPro" id="IPR011877">
    <property type="entry name" value="Ribokinase"/>
</dbReference>
<evidence type="ECO:0000256" key="3">
    <source>
        <dbReference type="ARBA" id="ARBA00016943"/>
    </source>
</evidence>
<dbReference type="InterPro" id="IPR029056">
    <property type="entry name" value="Ribokinase-like"/>
</dbReference>
<dbReference type="RefSeq" id="WP_073548462.1">
    <property type="nucleotide sequence ID" value="NZ_CAWMVK010000034.1"/>
</dbReference>
<evidence type="ECO:0000256" key="10">
    <source>
        <dbReference type="ARBA" id="ARBA00022958"/>
    </source>
</evidence>
<comment type="catalytic activity">
    <reaction evidence="12">
        <text>D-ribose + ATP = D-ribose 5-phosphate + ADP + H(+)</text>
        <dbReference type="Rhea" id="RHEA:13697"/>
        <dbReference type="ChEBI" id="CHEBI:15378"/>
        <dbReference type="ChEBI" id="CHEBI:30616"/>
        <dbReference type="ChEBI" id="CHEBI:47013"/>
        <dbReference type="ChEBI" id="CHEBI:78346"/>
        <dbReference type="ChEBI" id="CHEBI:456216"/>
        <dbReference type="EC" id="2.7.1.15"/>
    </reaction>
</comment>
<feature type="binding site" evidence="12">
    <location>
        <position position="141"/>
    </location>
    <ligand>
        <name>substrate</name>
    </ligand>
</feature>
<dbReference type="PANTHER" id="PTHR10584:SF166">
    <property type="entry name" value="RIBOKINASE"/>
    <property type="match status" value="1"/>
</dbReference>
<feature type="binding site" evidence="12">
    <location>
        <begin position="12"/>
        <end position="14"/>
    </location>
    <ligand>
        <name>substrate</name>
    </ligand>
</feature>
<evidence type="ECO:0000256" key="1">
    <source>
        <dbReference type="ARBA" id="ARBA00005380"/>
    </source>
</evidence>
<dbReference type="GO" id="GO:0005524">
    <property type="term" value="F:ATP binding"/>
    <property type="evidence" value="ECO:0007669"/>
    <property type="project" value="UniProtKB-UniRule"/>
</dbReference>
<evidence type="ECO:0000256" key="4">
    <source>
        <dbReference type="ARBA" id="ARBA00022679"/>
    </source>
</evidence>
<feature type="binding site" evidence="12">
    <location>
        <position position="289"/>
    </location>
    <ligand>
        <name>K(+)</name>
        <dbReference type="ChEBI" id="CHEBI:29103"/>
    </ligand>
</feature>
<dbReference type="OrthoDB" id="9775849at2"/>
<comment type="similarity">
    <text evidence="12">Belongs to the carbohydrate kinase PfkB family. Ribokinase subfamily.</text>
</comment>
<feature type="binding site" evidence="12">
    <location>
        <position position="254"/>
    </location>
    <ligand>
        <name>substrate</name>
    </ligand>
</feature>
<dbReference type="HAMAP" id="MF_01987">
    <property type="entry name" value="Ribokinase"/>
    <property type="match status" value="1"/>
</dbReference>
<evidence type="ECO:0000256" key="12">
    <source>
        <dbReference type="HAMAP-Rule" id="MF_01987"/>
    </source>
</evidence>
<dbReference type="InterPro" id="IPR011611">
    <property type="entry name" value="PfkB_dom"/>
</dbReference>